<dbReference type="PATRIC" id="fig|1303.83.peg.568"/>
<dbReference type="AlphaFoldDB" id="A0A081QTR0"/>
<evidence type="ECO:0000313" key="1">
    <source>
        <dbReference type="EMBL" id="KXT99582.1"/>
    </source>
</evidence>
<gene>
    <name evidence="1" type="ORF">SORDD30_00539</name>
</gene>
<dbReference type="Proteomes" id="UP000070220">
    <property type="component" value="Unassembled WGS sequence"/>
</dbReference>
<evidence type="ECO:0000313" key="2">
    <source>
        <dbReference type="Proteomes" id="UP000070220"/>
    </source>
</evidence>
<organism evidence="1 2">
    <name type="scientific">Streptococcus oralis</name>
    <dbReference type="NCBI Taxonomy" id="1303"/>
    <lineage>
        <taxon>Bacteria</taxon>
        <taxon>Bacillati</taxon>
        <taxon>Bacillota</taxon>
        <taxon>Bacilli</taxon>
        <taxon>Lactobacillales</taxon>
        <taxon>Streptococcaceae</taxon>
        <taxon>Streptococcus</taxon>
    </lineage>
</organism>
<comment type="caution">
    <text evidence="1">The sequence shown here is derived from an EMBL/GenBank/DDBJ whole genome shotgun (WGS) entry which is preliminary data.</text>
</comment>
<reference evidence="1 2" key="1">
    <citation type="submission" date="2016-01" db="EMBL/GenBank/DDBJ databases">
        <title>Highly variable Streptococcus oralis are common among viridans streptococci isolated from primates.</title>
        <authorList>
            <person name="Denapaite D."/>
            <person name="Rieger M."/>
            <person name="Koendgen S."/>
            <person name="Brueckner R."/>
            <person name="Ochigava I."/>
            <person name="Kappeler P."/>
            <person name="Maetz-Rensing K."/>
            <person name="Leendertz F."/>
            <person name="Hakenbeck R."/>
        </authorList>
    </citation>
    <scope>NUCLEOTIDE SEQUENCE [LARGE SCALE GENOMIC DNA]</scope>
    <source>
        <strain evidence="1 2">DD30</strain>
    </source>
</reference>
<proteinExistence type="predicted"/>
<name>A0A081QTR0_STROR</name>
<protein>
    <submittedName>
        <fullName evidence="1">Uncharacterized protein</fullName>
    </submittedName>
</protein>
<dbReference type="EMBL" id="LQRP01000021">
    <property type="protein sequence ID" value="KXT99582.1"/>
    <property type="molecule type" value="Genomic_DNA"/>
</dbReference>
<sequence length="41" mass="5034">MCQILFLLKMIKTYFIKFSENYNPFLENIDIFFTNLILQII</sequence>
<accession>A0A081QTR0</accession>